<reference evidence="1" key="1">
    <citation type="submission" date="2015-04" db="EMBL/GenBank/DDBJ databases">
        <title>The genome sequence of the plant pathogenic Rhizarian Plasmodiophora brassicae reveals insights in its biotrophic life cycle and the origin of chitin synthesis.</title>
        <authorList>
            <person name="Schwelm A."/>
            <person name="Fogelqvist J."/>
            <person name="Knaust A."/>
            <person name="Julke S."/>
            <person name="Lilja T."/>
            <person name="Dhandapani V."/>
            <person name="Bonilla-Rosso G."/>
            <person name="Karlsson M."/>
            <person name="Shevchenko A."/>
            <person name="Choi S.R."/>
            <person name="Kim H.G."/>
            <person name="Park J.Y."/>
            <person name="Lim Y.P."/>
            <person name="Ludwig-Muller J."/>
            <person name="Dixelius C."/>
        </authorList>
    </citation>
    <scope>NUCLEOTIDE SEQUENCE</scope>
    <source>
        <tissue evidence="1">Potato root galls</tissue>
    </source>
</reference>
<organism evidence="1">
    <name type="scientific">Spongospora subterranea</name>
    <dbReference type="NCBI Taxonomy" id="70186"/>
    <lineage>
        <taxon>Eukaryota</taxon>
        <taxon>Sar</taxon>
        <taxon>Rhizaria</taxon>
        <taxon>Endomyxa</taxon>
        <taxon>Phytomyxea</taxon>
        <taxon>Plasmodiophorida</taxon>
        <taxon>Plasmodiophoridae</taxon>
        <taxon>Spongospora</taxon>
    </lineage>
</organism>
<name>A0A0H5QX33_9EUKA</name>
<sequence length="118" mass="13730">SNVMFLRVVSTLSKKHSNGVLVLWARLSQPNVIIEYFLNAFKIRLSSFPFLLEYFRLSFSGDQQPSALVLDIAVILQLRGCQNTAFDRLWNKRHELRSRNKKFLRQLQLAFSAVLETD</sequence>
<dbReference type="AlphaFoldDB" id="A0A0H5QX33"/>
<feature type="non-terminal residue" evidence="1">
    <location>
        <position position="1"/>
    </location>
</feature>
<protein>
    <submittedName>
        <fullName evidence="1">Uncharacterized protein</fullName>
    </submittedName>
</protein>
<proteinExistence type="predicted"/>
<evidence type="ECO:0000313" key="1">
    <source>
        <dbReference type="EMBL" id="CRZ06500.1"/>
    </source>
</evidence>
<dbReference type="EMBL" id="HACM01006058">
    <property type="protein sequence ID" value="CRZ06500.1"/>
    <property type="molecule type" value="Transcribed_RNA"/>
</dbReference>
<accession>A0A0H5QX33</accession>